<proteinExistence type="predicted"/>
<reference evidence="1" key="1">
    <citation type="journal article" date="2014" name="Int. J. Syst. Evol. Microbiol.">
        <title>Complete genome sequence of Corynebacterium casei LMG S-19264T (=DSM 44701T), isolated from a smear-ripened cheese.</title>
        <authorList>
            <consortium name="US DOE Joint Genome Institute (JGI-PGF)"/>
            <person name="Walter F."/>
            <person name="Albersmeier A."/>
            <person name="Kalinowski J."/>
            <person name="Ruckert C."/>
        </authorList>
    </citation>
    <scope>NUCLEOTIDE SEQUENCE</scope>
    <source>
        <strain evidence="1">CGMCC 1.10859</strain>
    </source>
</reference>
<dbReference type="Proteomes" id="UP000199541">
    <property type="component" value="Unassembled WGS sequence"/>
</dbReference>
<organism evidence="1 4">
    <name type="scientific">Allgaiera indica</name>
    <dbReference type="NCBI Taxonomy" id="765699"/>
    <lineage>
        <taxon>Bacteria</taxon>
        <taxon>Pseudomonadati</taxon>
        <taxon>Pseudomonadota</taxon>
        <taxon>Alphaproteobacteria</taxon>
        <taxon>Rhodobacterales</taxon>
        <taxon>Paracoccaceae</taxon>
        <taxon>Allgaiera</taxon>
    </lineage>
</organism>
<evidence type="ECO:0000313" key="2">
    <source>
        <dbReference type="EMBL" id="SDX54327.1"/>
    </source>
</evidence>
<dbReference type="EMBL" id="BNAB01000019">
    <property type="protein sequence ID" value="GHE04788.1"/>
    <property type="molecule type" value="Genomic_DNA"/>
</dbReference>
<protein>
    <submittedName>
        <fullName evidence="1">Uncharacterized protein</fullName>
    </submittedName>
</protein>
<accession>A0AAN4UTS1</accession>
<sequence>MADGTGTTPAFQVLPAIRPGAVTGTAVTLIRPFCKVELIAGSVADPEVHHTVARGGSLKFQQTLR</sequence>
<dbReference type="RefSeq" id="WP_143037558.1">
    <property type="nucleotide sequence ID" value="NZ_BNAB01000019.1"/>
</dbReference>
<reference evidence="1" key="3">
    <citation type="submission" date="2023-06" db="EMBL/GenBank/DDBJ databases">
        <authorList>
            <person name="Sun Q."/>
            <person name="Zhou Y."/>
        </authorList>
    </citation>
    <scope>NUCLEOTIDE SEQUENCE</scope>
    <source>
        <strain evidence="1">CGMCC 1.10859</strain>
    </source>
</reference>
<dbReference type="EMBL" id="FNOB01000019">
    <property type="protein sequence ID" value="SDX54327.1"/>
    <property type="molecule type" value="Genomic_DNA"/>
</dbReference>
<name>A0AAN4UTS1_9RHOB</name>
<reference evidence="2 3" key="2">
    <citation type="submission" date="2016-10" db="EMBL/GenBank/DDBJ databases">
        <authorList>
            <person name="Varghese N."/>
            <person name="Submissions S."/>
        </authorList>
    </citation>
    <scope>NUCLEOTIDE SEQUENCE [LARGE SCALE GENOMIC DNA]</scope>
    <source>
        <strain evidence="2 3">DSM 24802</strain>
    </source>
</reference>
<dbReference type="Proteomes" id="UP000634647">
    <property type="component" value="Unassembled WGS sequence"/>
</dbReference>
<keyword evidence="3" id="KW-1185">Reference proteome</keyword>
<evidence type="ECO:0000313" key="4">
    <source>
        <dbReference type="Proteomes" id="UP000634647"/>
    </source>
</evidence>
<evidence type="ECO:0000313" key="3">
    <source>
        <dbReference type="Proteomes" id="UP000199541"/>
    </source>
</evidence>
<gene>
    <name evidence="1" type="ORF">GCM10008024_33160</name>
    <name evidence="2" type="ORF">SAMN05444006_11962</name>
</gene>
<evidence type="ECO:0000313" key="1">
    <source>
        <dbReference type="EMBL" id="GHE04788.1"/>
    </source>
</evidence>
<comment type="caution">
    <text evidence="1">The sequence shown here is derived from an EMBL/GenBank/DDBJ whole genome shotgun (WGS) entry which is preliminary data.</text>
</comment>
<dbReference type="AlphaFoldDB" id="A0AAN4UTS1"/>